<proteinExistence type="predicted"/>
<dbReference type="AlphaFoldDB" id="A0AAW0BIS7"/>
<sequence length="188" mass="21476">MTEEECRRWRVPELYTDVDFDEPLAWTWPSHAYAAIRNWQVARGFDPTTADFARSCGYPEFDILIDNEAAASRFEEVHENLSTPDKQSDPVVPEELDTPLAVEATALVPQPLLKTSKMEPSQNTVTPEHSMVHLEKPPCVIKHNSDEFMRIQNFSGIHMNSSERRGLSSECVRIQTNKMQSCLHFLSV</sequence>
<dbReference type="EMBL" id="JAYKXP010000111">
    <property type="protein sequence ID" value="KAK7025582.1"/>
    <property type="molecule type" value="Genomic_DNA"/>
</dbReference>
<evidence type="ECO:0000313" key="1">
    <source>
        <dbReference type="EMBL" id="KAK7025582.1"/>
    </source>
</evidence>
<reference evidence="1 2" key="1">
    <citation type="submission" date="2024-01" db="EMBL/GenBank/DDBJ databases">
        <title>A draft genome for a cacao thread blight-causing isolate of Paramarasmius palmivorus.</title>
        <authorList>
            <person name="Baruah I.K."/>
            <person name="Bukari Y."/>
            <person name="Amoako-Attah I."/>
            <person name="Meinhardt L.W."/>
            <person name="Bailey B.A."/>
            <person name="Cohen S.P."/>
        </authorList>
    </citation>
    <scope>NUCLEOTIDE SEQUENCE [LARGE SCALE GENOMIC DNA]</scope>
    <source>
        <strain evidence="1 2">GH-12</strain>
    </source>
</reference>
<accession>A0AAW0BIS7</accession>
<evidence type="ECO:0000313" key="2">
    <source>
        <dbReference type="Proteomes" id="UP001383192"/>
    </source>
</evidence>
<gene>
    <name evidence="1" type="ORF">VNI00_015875</name>
</gene>
<protein>
    <submittedName>
        <fullName evidence="1">Uncharacterized protein</fullName>
    </submittedName>
</protein>
<name>A0AAW0BIS7_9AGAR</name>
<comment type="caution">
    <text evidence="1">The sequence shown here is derived from an EMBL/GenBank/DDBJ whole genome shotgun (WGS) entry which is preliminary data.</text>
</comment>
<organism evidence="1 2">
    <name type="scientific">Paramarasmius palmivorus</name>
    <dbReference type="NCBI Taxonomy" id="297713"/>
    <lineage>
        <taxon>Eukaryota</taxon>
        <taxon>Fungi</taxon>
        <taxon>Dikarya</taxon>
        <taxon>Basidiomycota</taxon>
        <taxon>Agaricomycotina</taxon>
        <taxon>Agaricomycetes</taxon>
        <taxon>Agaricomycetidae</taxon>
        <taxon>Agaricales</taxon>
        <taxon>Marasmiineae</taxon>
        <taxon>Marasmiaceae</taxon>
        <taxon>Paramarasmius</taxon>
    </lineage>
</organism>
<keyword evidence="2" id="KW-1185">Reference proteome</keyword>
<dbReference type="Proteomes" id="UP001383192">
    <property type="component" value="Unassembled WGS sequence"/>
</dbReference>